<evidence type="ECO:0000256" key="2">
    <source>
        <dbReference type="PROSITE-ProRule" id="PRU00176"/>
    </source>
</evidence>
<feature type="compositionally biased region" description="Basic and acidic residues" evidence="3">
    <location>
        <begin position="64"/>
        <end position="74"/>
    </location>
</feature>
<evidence type="ECO:0000256" key="1">
    <source>
        <dbReference type="ARBA" id="ARBA00022884"/>
    </source>
</evidence>
<dbReference type="PROSITE" id="PS50102">
    <property type="entry name" value="RRM"/>
    <property type="match status" value="4"/>
</dbReference>
<dbReference type="GO" id="GO:0005730">
    <property type="term" value="C:nucleolus"/>
    <property type="evidence" value="ECO:0007669"/>
    <property type="project" value="TreeGrafter"/>
</dbReference>
<dbReference type="PANTHER" id="PTHR23236:SF11">
    <property type="entry name" value="EUKARYOTIC TRANSLATION INITIATION FACTOR 4H"/>
    <property type="match status" value="1"/>
</dbReference>
<dbReference type="EMBL" id="CP039348">
    <property type="protein sequence ID" value="QCD89227.1"/>
    <property type="molecule type" value="Genomic_DNA"/>
</dbReference>
<feature type="domain" description="RRM" evidence="4">
    <location>
        <begin position="129"/>
        <end position="222"/>
    </location>
</feature>
<organism evidence="5 6">
    <name type="scientific">Vigna unguiculata</name>
    <name type="common">Cowpea</name>
    <dbReference type="NCBI Taxonomy" id="3917"/>
    <lineage>
        <taxon>Eukaryota</taxon>
        <taxon>Viridiplantae</taxon>
        <taxon>Streptophyta</taxon>
        <taxon>Embryophyta</taxon>
        <taxon>Tracheophyta</taxon>
        <taxon>Spermatophyta</taxon>
        <taxon>Magnoliopsida</taxon>
        <taxon>eudicotyledons</taxon>
        <taxon>Gunneridae</taxon>
        <taxon>Pentapetalae</taxon>
        <taxon>rosids</taxon>
        <taxon>fabids</taxon>
        <taxon>Fabales</taxon>
        <taxon>Fabaceae</taxon>
        <taxon>Papilionoideae</taxon>
        <taxon>50 kb inversion clade</taxon>
        <taxon>NPAAA clade</taxon>
        <taxon>indigoferoid/millettioid clade</taxon>
        <taxon>Phaseoleae</taxon>
        <taxon>Vigna</taxon>
    </lineage>
</organism>
<dbReference type="Pfam" id="PF00076">
    <property type="entry name" value="RRM_1"/>
    <property type="match status" value="4"/>
</dbReference>
<keyword evidence="6" id="KW-1185">Reference proteome</keyword>
<dbReference type="SUPFAM" id="SSF54928">
    <property type="entry name" value="RNA-binding domain, RBD"/>
    <property type="match status" value="4"/>
</dbReference>
<evidence type="ECO:0000313" key="6">
    <source>
        <dbReference type="Proteomes" id="UP000501690"/>
    </source>
</evidence>
<accession>A0A4D6LKW8</accession>
<proteinExistence type="predicted"/>
<feature type="region of interest" description="Disordered" evidence="3">
    <location>
        <begin position="581"/>
        <end position="611"/>
    </location>
</feature>
<protein>
    <submittedName>
        <fullName evidence="5">Nucleolin</fullName>
    </submittedName>
</protein>
<feature type="domain" description="RRM" evidence="4">
    <location>
        <begin position="401"/>
        <end position="477"/>
    </location>
</feature>
<dbReference type="PANTHER" id="PTHR23236">
    <property type="entry name" value="EUKARYOTIC TRANSLATION INITIATION FACTOR 4B/4H"/>
    <property type="match status" value="1"/>
</dbReference>
<evidence type="ECO:0000313" key="5">
    <source>
        <dbReference type="EMBL" id="QCD89227.1"/>
    </source>
</evidence>
<dbReference type="Gene3D" id="3.30.70.330">
    <property type="match status" value="4"/>
</dbReference>
<name>A0A4D6LKW8_VIGUN</name>
<feature type="domain" description="RRM" evidence="4">
    <location>
        <begin position="262"/>
        <end position="338"/>
    </location>
</feature>
<dbReference type="GO" id="GO:0003723">
    <property type="term" value="F:RNA binding"/>
    <property type="evidence" value="ECO:0007669"/>
    <property type="project" value="UniProtKB-UniRule"/>
</dbReference>
<evidence type="ECO:0000256" key="3">
    <source>
        <dbReference type="SAM" id="MobiDB-lite"/>
    </source>
</evidence>
<dbReference type="InterPro" id="IPR035979">
    <property type="entry name" value="RBD_domain_sf"/>
</dbReference>
<dbReference type="Proteomes" id="UP000501690">
    <property type="component" value="Linkage Group LG4"/>
</dbReference>
<evidence type="ECO:0000259" key="4">
    <source>
        <dbReference type="PROSITE" id="PS50102"/>
    </source>
</evidence>
<feature type="compositionally biased region" description="Polar residues" evidence="3">
    <location>
        <begin position="385"/>
        <end position="398"/>
    </location>
</feature>
<gene>
    <name evidence="5" type="ORF">DEO72_LG4g169</name>
</gene>
<dbReference type="InterPro" id="IPR000504">
    <property type="entry name" value="RRM_dom"/>
</dbReference>
<dbReference type="SMART" id="SM00360">
    <property type="entry name" value="RRM"/>
    <property type="match status" value="4"/>
</dbReference>
<feature type="compositionally biased region" description="Basic and acidic residues" evidence="3">
    <location>
        <begin position="32"/>
        <end position="52"/>
    </location>
</feature>
<keyword evidence="1 2" id="KW-0694">RNA-binding</keyword>
<feature type="region of interest" description="Disordered" evidence="3">
    <location>
        <begin position="360"/>
        <end position="398"/>
    </location>
</feature>
<reference evidence="5 6" key="1">
    <citation type="submission" date="2019-04" db="EMBL/GenBank/DDBJ databases">
        <title>An improved genome assembly and genetic linkage map for asparagus bean, Vigna unguiculata ssp. sesquipedialis.</title>
        <authorList>
            <person name="Xia Q."/>
            <person name="Zhang R."/>
            <person name="Dong Y."/>
        </authorList>
    </citation>
    <scope>NUCLEOTIDE SEQUENCE [LARGE SCALE GENOMIC DNA]</scope>
    <source>
        <tissue evidence="5">Leaf</tissue>
    </source>
</reference>
<dbReference type="FunFam" id="3.30.70.330:FF:001006">
    <property type="entry name" value="Nucleolin 2"/>
    <property type="match status" value="1"/>
</dbReference>
<sequence length="642" mass="72265">MENNSDLEAGAAAVLLLQIGKREGEIEDEPQESAKKQKTDEVAEEQRNKDEIVSDNSFSDSDPDMGHMDIHDGYNSEESDEATQEEMDALPVMSSENSVEGIEEEDSKTPRDVIARMLSTMNEQYAGSRTICTKNLSYSVERTDLEDLFKDCGEIVDIRLHLDSEGRFRGFGHIEFASAEAAQKALRLNYTELLRCRMRIRLAPQRHKYTSNRSLHVNPSNSIIQRTEKTQPMKGSEPSLDYEQEAQSKMHSTLEAQKATSETIYVANLSYSAEQTDMEFLFKECGEIVDIRLHTDDKGLFKGYAHVKFATAEAAQKAVELNGTIHLGRCLRVEIAHEKGEYGSNKSNWSKSILKSEISQSTESSKSLQHHDEEIEGKASGFPCESSTRLPTLEEQNGPSKTINVRNLSYSVERADMVYFFGKCGKIVDVRLHMDHKGRFNGFGQVKFATAEAAIKAVELDNTELLQRHIRVDLAEEKGQHAHNRSNWSSMFQNCERDQSPIIYVRGFNRSLPVEEIKASLEKHFGSCGEIVRISIPKCRESGDVKGFAHLEFNHVACVNKALHLDESEFGGYRLTVEKEKPRRENRGIRGGRGGRGGGRREFGGRDGSGYSSKVDWGRSSGRGWHSLHFSDESTGISFFYR</sequence>
<feature type="compositionally biased region" description="Acidic residues" evidence="3">
    <location>
        <begin position="75"/>
        <end position="85"/>
    </location>
</feature>
<feature type="domain" description="RRM" evidence="4">
    <location>
        <begin position="501"/>
        <end position="582"/>
    </location>
</feature>
<feature type="region of interest" description="Disordered" evidence="3">
    <location>
        <begin position="23"/>
        <end position="85"/>
    </location>
</feature>
<dbReference type="AlphaFoldDB" id="A0A4D6LKW8"/>
<dbReference type="InterPro" id="IPR012677">
    <property type="entry name" value="Nucleotide-bd_a/b_plait_sf"/>
</dbReference>